<evidence type="ECO:0000256" key="14">
    <source>
        <dbReference type="RuleBase" id="RU004016"/>
    </source>
</evidence>
<sequence>MRKIIMFLISFTIIFLNITYKAYAKEDPPVVSADSVVLMDATTGEILYSKNPDTAYPPASTTKLMTALLALEKCKLDDVVTIGKNPPIVDGSKIYLFEGEQIKVRELLYGLLLVSGNDCAEALAEHISGSIDKFAIEMNKRALELGAKNTNFINPSGLFNDKHKTSARDLALIMKELSQNPEYTKIATTSFYKIPPTNKSTAERPLWNENKLIQKSSKLYYEGCEGGKTGYTVQSDHSYVSTATKNGQKLIVALVHDKNKTFFPDAAALFNYGFNNFQLMHLFSKGDLVTTYTNSDLNIPLLAASDFYYVKEKDSGNIVSKCTLNDENLSAKFFKTGDVIADANINLNNKTIGTLKLMSGSNHELKQAIQSNLFENIDFRIEYLIPLIATIFVVLVFLLKKFNFWSRDL</sequence>
<dbReference type="InterPro" id="IPR012338">
    <property type="entry name" value="Beta-lactam/transpept-like"/>
</dbReference>
<evidence type="ECO:0000256" key="2">
    <source>
        <dbReference type="ARBA" id="ARBA00007164"/>
    </source>
</evidence>
<evidence type="ECO:0000256" key="11">
    <source>
        <dbReference type="ARBA" id="ARBA00034000"/>
    </source>
</evidence>
<evidence type="ECO:0000256" key="4">
    <source>
        <dbReference type="ARBA" id="ARBA00022645"/>
    </source>
</evidence>
<dbReference type="InterPro" id="IPR001967">
    <property type="entry name" value="Peptidase_S11_N"/>
</dbReference>
<feature type="active site" evidence="12">
    <location>
        <position position="115"/>
    </location>
</feature>
<keyword evidence="15" id="KW-0812">Transmembrane</keyword>
<keyword evidence="4 18" id="KW-0121">Carboxypeptidase</keyword>
<evidence type="ECO:0000259" key="17">
    <source>
        <dbReference type="Pfam" id="PF07943"/>
    </source>
</evidence>
<dbReference type="Pfam" id="PF07943">
    <property type="entry name" value="PBP5_C"/>
    <property type="match status" value="1"/>
</dbReference>
<dbReference type="GO" id="GO:0006508">
    <property type="term" value="P:proteolysis"/>
    <property type="evidence" value="ECO:0007669"/>
    <property type="project" value="UniProtKB-KW"/>
</dbReference>
<evidence type="ECO:0000259" key="16">
    <source>
        <dbReference type="Pfam" id="PF00768"/>
    </source>
</evidence>
<evidence type="ECO:0000256" key="5">
    <source>
        <dbReference type="ARBA" id="ARBA00022670"/>
    </source>
</evidence>
<evidence type="ECO:0000256" key="15">
    <source>
        <dbReference type="SAM" id="Phobius"/>
    </source>
</evidence>
<keyword evidence="5" id="KW-0645">Protease</keyword>
<dbReference type="EMBL" id="LWAE01000001">
    <property type="protein sequence ID" value="KZL93864.1"/>
    <property type="molecule type" value="Genomic_DNA"/>
</dbReference>
<keyword evidence="7 18" id="KW-0378">Hydrolase</keyword>
<feature type="active site" description="Acyl-ester intermediate" evidence="12">
    <location>
        <position position="60"/>
    </location>
</feature>
<feature type="domain" description="Peptidase S11 D-Ala-D-Ala carboxypeptidase A C-terminal" evidence="17">
    <location>
        <begin position="277"/>
        <end position="364"/>
    </location>
</feature>
<dbReference type="GO" id="GO:0009252">
    <property type="term" value="P:peptidoglycan biosynthetic process"/>
    <property type="evidence" value="ECO:0007669"/>
    <property type="project" value="UniProtKB-UniPathway"/>
</dbReference>
<accession>A0A162UG45</accession>
<comment type="similarity">
    <text evidence="2 14">Belongs to the peptidase S11 family.</text>
</comment>
<evidence type="ECO:0000313" key="18">
    <source>
        <dbReference type="EMBL" id="KZL93864.1"/>
    </source>
</evidence>
<keyword evidence="15" id="KW-1133">Transmembrane helix</keyword>
<evidence type="ECO:0000256" key="7">
    <source>
        <dbReference type="ARBA" id="ARBA00022801"/>
    </source>
</evidence>
<keyword evidence="10" id="KW-0961">Cell wall biogenesis/degradation</keyword>
<evidence type="ECO:0000256" key="10">
    <source>
        <dbReference type="ARBA" id="ARBA00023316"/>
    </source>
</evidence>
<comment type="pathway">
    <text evidence="1">Cell wall biogenesis; peptidoglycan biosynthesis.</text>
</comment>
<proteinExistence type="inferred from homology"/>
<dbReference type="InterPro" id="IPR018044">
    <property type="entry name" value="Peptidase_S11"/>
</dbReference>
<keyword evidence="9" id="KW-0573">Peptidoglycan synthesis</keyword>
<organism evidence="18 19">
    <name type="scientific">Clostridium magnum DSM 2767</name>
    <dbReference type="NCBI Taxonomy" id="1121326"/>
    <lineage>
        <taxon>Bacteria</taxon>
        <taxon>Bacillati</taxon>
        <taxon>Bacillota</taxon>
        <taxon>Clostridia</taxon>
        <taxon>Eubacteriales</taxon>
        <taxon>Clostridiaceae</taxon>
        <taxon>Clostridium</taxon>
    </lineage>
</organism>
<dbReference type="Gene3D" id="3.40.710.10">
    <property type="entry name" value="DD-peptidase/beta-lactamase superfamily"/>
    <property type="match status" value="1"/>
</dbReference>
<evidence type="ECO:0000256" key="3">
    <source>
        <dbReference type="ARBA" id="ARBA00012448"/>
    </source>
</evidence>
<evidence type="ECO:0000313" key="19">
    <source>
        <dbReference type="Proteomes" id="UP000076603"/>
    </source>
</evidence>
<dbReference type="UniPathway" id="UPA00219"/>
<keyword evidence="8" id="KW-0133">Cell shape</keyword>
<feature type="transmembrane region" description="Helical" evidence="15">
    <location>
        <begin position="383"/>
        <end position="399"/>
    </location>
</feature>
<keyword evidence="19" id="KW-1185">Reference proteome</keyword>
<comment type="caution">
    <text evidence="18">The sequence shown here is derived from an EMBL/GenBank/DDBJ whole genome shotgun (WGS) entry which is preliminary data.</text>
</comment>
<protein>
    <recommendedName>
        <fullName evidence="3">serine-type D-Ala-D-Ala carboxypeptidase</fullName>
        <ecNumber evidence="3">3.4.16.4</ecNumber>
    </recommendedName>
</protein>
<evidence type="ECO:0000256" key="1">
    <source>
        <dbReference type="ARBA" id="ARBA00004752"/>
    </source>
</evidence>
<dbReference type="OrthoDB" id="9791132at2"/>
<dbReference type="Proteomes" id="UP000076603">
    <property type="component" value="Unassembled WGS sequence"/>
</dbReference>
<dbReference type="AlphaFoldDB" id="A0A162UG45"/>
<evidence type="ECO:0000256" key="8">
    <source>
        <dbReference type="ARBA" id="ARBA00022960"/>
    </source>
</evidence>
<comment type="catalytic activity">
    <reaction evidence="11">
        <text>Preferential cleavage: (Ac)2-L-Lys-D-Ala-|-D-Ala. Also transpeptidation of peptidyl-alanyl moieties that are N-acyl substituents of D-alanine.</text>
        <dbReference type="EC" id="3.4.16.4"/>
    </reaction>
</comment>
<dbReference type="STRING" id="1121326.CLMAG_09170"/>
<feature type="binding site" evidence="13">
    <location>
        <position position="228"/>
    </location>
    <ligand>
        <name>substrate</name>
    </ligand>
</feature>
<keyword evidence="6" id="KW-0732">Signal</keyword>
<dbReference type="GO" id="GO:0071555">
    <property type="term" value="P:cell wall organization"/>
    <property type="evidence" value="ECO:0007669"/>
    <property type="project" value="UniProtKB-KW"/>
</dbReference>
<dbReference type="EC" id="3.4.16.4" evidence="3"/>
<dbReference type="GO" id="GO:0008360">
    <property type="term" value="P:regulation of cell shape"/>
    <property type="evidence" value="ECO:0007669"/>
    <property type="project" value="UniProtKB-KW"/>
</dbReference>
<reference evidence="18 19" key="1">
    <citation type="submission" date="2016-04" db="EMBL/GenBank/DDBJ databases">
        <title>Genome sequence of Clostridium magnum DSM 2767.</title>
        <authorList>
            <person name="Poehlein A."/>
            <person name="Uhlig R."/>
            <person name="Fischer R."/>
            <person name="Bahl H."/>
            <person name="Daniel R."/>
        </authorList>
    </citation>
    <scope>NUCLEOTIDE SEQUENCE [LARGE SCALE GENOMIC DNA]</scope>
    <source>
        <strain evidence="18 19">DSM 2767</strain>
    </source>
</reference>
<dbReference type="PANTHER" id="PTHR21581:SF33">
    <property type="entry name" value="D-ALANYL-D-ALANINE CARBOXYPEPTIDASE DACB"/>
    <property type="match status" value="1"/>
</dbReference>
<gene>
    <name evidence="18" type="primary">dacB_1</name>
    <name evidence="18" type="ORF">CLMAG_09170</name>
</gene>
<name>A0A162UG45_9CLOT</name>
<evidence type="ECO:0000256" key="9">
    <source>
        <dbReference type="ARBA" id="ARBA00022984"/>
    </source>
</evidence>
<dbReference type="PRINTS" id="PR00725">
    <property type="entry name" value="DADACBPTASE1"/>
</dbReference>
<evidence type="ECO:0000256" key="13">
    <source>
        <dbReference type="PIRSR" id="PIRSR618044-2"/>
    </source>
</evidence>
<dbReference type="InterPro" id="IPR012907">
    <property type="entry name" value="Peptidase_S11_C"/>
</dbReference>
<dbReference type="GO" id="GO:0009002">
    <property type="term" value="F:serine-type D-Ala-D-Ala carboxypeptidase activity"/>
    <property type="evidence" value="ECO:0007669"/>
    <property type="project" value="UniProtKB-EC"/>
</dbReference>
<dbReference type="RefSeq" id="WP_066618420.1">
    <property type="nucleotide sequence ID" value="NZ_FQXL01000010.1"/>
</dbReference>
<feature type="domain" description="Peptidase S11 D-alanyl-D-alanine carboxypeptidase A N-terminal" evidence="16">
    <location>
        <begin position="26"/>
        <end position="256"/>
    </location>
</feature>
<dbReference type="SUPFAM" id="SSF56601">
    <property type="entry name" value="beta-lactamase/transpeptidase-like"/>
    <property type="match status" value="1"/>
</dbReference>
<dbReference type="PATRIC" id="fig|1121326.3.peg.874"/>
<dbReference type="Pfam" id="PF00768">
    <property type="entry name" value="Peptidase_S11"/>
    <property type="match status" value="1"/>
</dbReference>
<evidence type="ECO:0000256" key="6">
    <source>
        <dbReference type="ARBA" id="ARBA00022729"/>
    </source>
</evidence>
<feature type="active site" description="Proton acceptor" evidence="12">
    <location>
        <position position="63"/>
    </location>
</feature>
<keyword evidence="15" id="KW-0472">Membrane</keyword>
<dbReference type="PANTHER" id="PTHR21581">
    <property type="entry name" value="D-ALANYL-D-ALANINE CARBOXYPEPTIDASE"/>
    <property type="match status" value="1"/>
</dbReference>
<evidence type="ECO:0000256" key="12">
    <source>
        <dbReference type="PIRSR" id="PIRSR618044-1"/>
    </source>
</evidence>